<dbReference type="AlphaFoldDB" id="M5ERR9"/>
<dbReference type="GO" id="GO:0032259">
    <property type="term" value="P:methylation"/>
    <property type="evidence" value="ECO:0007669"/>
    <property type="project" value="UniProtKB-KW"/>
</dbReference>
<dbReference type="EMBL" id="CAUM01000103">
    <property type="protein sequence ID" value="CCV06743.1"/>
    <property type="molecule type" value="Genomic_DNA"/>
</dbReference>
<evidence type="ECO:0000313" key="4">
    <source>
        <dbReference type="EMBL" id="CCV06743.1"/>
    </source>
</evidence>
<dbReference type="GO" id="GO:0008757">
    <property type="term" value="F:S-adenosylmethionine-dependent methyltransferase activity"/>
    <property type="evidence" value="ECO:0007669"/>
    <property type="project" value="TreeGrafter"/>
</dbReference>
<dbReference type="eggNOG" id="COG4122">
    <property type="taxonomic scope" value="Bacteria"/>
</dbReference>
<dbReference type="PANTHER" id="PTHR10509:SF14">
    <property type="entry name" value="CAFFEOYL-COA O-METHYLTRANSFERASE 3-RELATED"/>
    <property type="match status" value="1"/>
</dbReference>
<reference evidence="4 5" key="1">
    <citation type="submission" date="2013-02" db="EMBL/GenBank/DDBJ databases">
        <authorList>
            <person name="Genoscope - CEA"/>
        </authorList>
    </citation>
    <scope>NUCLEOTIDE SEQUENCE [LARGE SCALE GENOMIC DNA]</scope>
    <source>
        <strain evidence="4 5">STM 2683</strain>
    </source>
</reference>
<dbReference type="GO" id="GO:0008171">
    <property type="term" value="F:O-methyltransferase activity"/>
    <property type="evidence" value="ECO:0007669"/>
    <property type="project" value="InterPro"/>
</dbReference>
<keyword evidence="5" id="KW-1185">Reference proteome</keyword>
<dbReference type="InterPro" id="IPR029063">
    <property type="entry name" value="SAM-dependent_MTases_sf"/>
</dbReference>
<dbReference type="InterPro" id="IPR002935">
    <property type="entry name" value="SAM_O-MeTrfase"/>
</dbReference>
<evidence type="ECO:0000313" key="5">
    <source>
        <dbReference type="Proteomes" id="UP000012062"/>
    </source>
</evidence>
<protein>
    <submittedName>
        <fullName evidence="4">O-methyltransferase family 3</fullName>
    </submittedName>
</protein>
<dbReference type="InterPro" id="IPR050362">
    <property type="entry name" value="Cation-dep_OMT"/>
</dbReference>
<evidence type="ECO:0000256" key="1">
    <source>
        <dbReference type="ARBA" id="ARBA00022603"/>
    </source>
</evidence>
<accession>M5ERR9</accession>
<keyword evidence="2 4" id="KW-0808">Transferase</keyword>
<dbReference type="Gene3D" id="3.40.50.150">
    <property type="entry name" value="Vaccinia Virus protein VP39"/>
    <property type="match status" value="1"/>
</dbReference>
<dbReference type="Proteomes" id="UP000012062">
    <property type="component" value="Unassembled WGS sequence"/>
</dbReference>
<keyword evidence="1 4" id="KW-0489">Methyltransferase</keyword>
<dbReference type="PANTHER" id="PTHR10509">
    <property type="entry name" value="O-METHYLTRANSFERASE-RELATED"/>
    <property type="match status" value="1"/>
</dbReference>
<keyword evidence="3" id="KW-0949">S-adenosyl-L-methionine</keyword>
<evidence type="ECO:0000256" key="3">
    <source>
        <dbReference type="ARBA" id="ARBA00022691"/>
    </source>
</evidence>
<gene>
    <name evidence="4" type="ORF">MESS2_370012</name>
</gene>
<comment type="caution">
    <text evidence="4">The sequence shown here is derived from an EMBL/GenBank/DDBJ whole genome shotgun (WGS) entry which is preliminary data.</text>
</comment>
<organism evidence="4 5">
    <name type="scientific">Mesorhizobium metallidurans STM 2683</name>
    <dbReference type="NCBI Taxonomy" id="1297569"/>
    <lineage>
        <taxon>Bacteria</taxon>
        <taxon>Pseudomonadati</taxon>
        <taxon>Pseudomonadota</taxon>
        <taxon>Alphaproteobacteria</taxon>
        <taxon>Hyphomicrobiales</taxon>
        <taxon>Phyllobacteriaceae</taxon>
        <taxon>Mesorhizobium</taxon>
    </lineage>
</organism>
<dbReference type="SUPFAM" id="SSF53335">
    <property type="entry name" value="S-adenosyl-L-methionine-dependent methyltransferases"/>
    <property type="match status" value="1"/>
</dbReference>
<name>M5ERR9_9HYPH</name>
<dbReference type="PROSITE" id="PS51682">
    <property type="entry name" value="SAM_OMT_I"/>
    <property type="match status" value="1"/>
</dbReference>
<dbReference type="STRING" id="1297569.MESS2_370012"/>
<dbReference type="Pfam" id="PF01596">
    <property type="entry name" value="Methyltransf_3"/>
    <property type="match status" value="1"/>
</dbReference>
<sequence>MEKGPKRPLFAFWLSQRIDKNMSKKIWTAVDDYIVSSLFEADPVLDAVLAANRDQGLPAIDVSAAQGKLLSLLVRIGGAKKVLEIGTLGGYSTIWMARGLPADGKIVTLELDPHHASVARSNFERAGVSDRVDLRVGPALQSLAALGAENAGPFDLIFIDADKPNNPNYLSWAMRLSRPGTVIVCDNVIRDGAVLDEDGSDANVEGARAAFSFIGGDKRLDGTAIQTVGAKGYDGFAIAIVN</sequence>
<dbReference type="CDD" id="cd02440">
    <property type="entry name" value="AdoMet_MTases"/>
    <property type="match status" value="1"/>
</dbReference>
<proteinExistence type="predicted"/>
<evidence type="ECO:0000256" key="2">
    <source>
        <dbReference type="ARBA" id="ARBA00022679"/>
    </source>
</evidence>